<name>A0A1T1AWZ9_RHOFE</name>
<comment type="caution">
    <text evidence="1">The sequence shown here is derived from an EMBL/GenBank/DDBJ whole genome shotgun (WGS) entry which is preliminary data.</text>
</comment>
<proteinExistence type="predicted"/>
<protein>
    <submittedName>
        <fullName evidence="1">Uncharacterized protein</fullName>
    </submittedName>
</protein>
<accession>A0A1T1AWZ9</accession>
<reference evidence="1 2" key="1">
    <citation type="submission" date="2017-01" db="EMBL/GenBank/DDBJ databases">
        <title>Genome sequencing of Rhodoferax fermentans JCM 7819.</title>
        <authorList>
            <person name="Kim Y.J."/>
            <person name="Farh M.E.-A."/>
            <person name="Yang D.-C."/>
        </authorList>
    </citation>
    <scope>NUCLEOTIDE SEQUENCE [LARGE SCALE GENOMIC DNA]</scope>
    <source>
        <strain evidence="1 2">JCM 7819</strain>
    </source>
</reference>
<dbReference type="EMBL" id="MTJN01000002">
    <property type="protein sequence ID" value="OOV08611.1"/>
    <property type="molecule type" value="Genomic_DNA"/>
</dbReference>
<evidence type="ECO:0000313" key="2">
    <source>
        <dbReference type="Proteomes" id="UP000190750"/>
    </source>
</evidence>
<evidence type="ECO:0000313" key="1">
    <source>
        <dbReference type="EMBL" id="OOV08611.1"/>
    </source>
</evidence>
<dbReference type="AlphaFoldDB" id="A0A1T1AWZ9"/>
<gene>
    <name evidence="1" type="ORF">RF819_19625</name>
</gene>
<dbReference type="STRING" id="28066.RF819_19625"/>
<keyword evidence="2" id="KW-1185">Reference proteome</keyword>
<organism evidence="1 2">
    <name type="scientific">Rhodoferax fermentans</name>
    <dbReference type="NCBI Taxonomy" id="28066"/>
    <lineage>
        <taxon>Bacteria</taxon>
        <taxon>Pseudomonadati</taxon>
        <taxon>Pseudomonadota</taxon>
        <taxon>Betaproteobacteria</taxon>
        <taxon>Burkholderiales</taxon>
        <taxon>Comamonadaceae</taxon>
        <taxon>Rhodoferax</taxon>
    </lineage>
</organism>
<dbReference type="Proteomes" id="UP000190750">
    <property type="component" value="Unassembled WGS sequence"/>
</dbReference>
<sequence length="171" mass="19324">MTVYRGTRQELMLAGIPDEAFPTTKAKKTFQIQTINVCCTGNREILKGSMLQTGAIFELEIDWGFIRPYMQGTHPALVELARMMTKDLWAWTKDGGLEGPFVRLAADPRATDYKPLARDRRFQMTPEFHQKLETAYQGIFDVIYTHGEIMEVHTHASAKSTAKPTLTLVSA</sequence>